<feature type="region of interest" description="Disordered" evidence="6">
    <location>
        <begin position="1388"/>
        <end position="1415"/>
    </location>
</feature>
<dbReference type="InterPro" id="IPR001357">
    <property type="entry name" value="BRCT_dom"/>
</dbReference>
<dbReference type="EMBL" id="CAJOBA010008415">
    <property type="protein sequence ID" value="CAF3827960.1"/>
    <property type="molecule type" value="Genomic_DNA"/>
</dbReference>
<dbReference type="Pfam" id="PF16589">
    <property type="entry name" value="BRCT_2"/>
    <property type="match status" value="1"/>
</dbReference>
<accession>A0A8S2DXK2</accession>
<feature type="compositionally biased region" description="Basic and acidic residues" evidence="6">
    <location>
        <begin position="881"/>
        <end position="892"/>
    </location>
</feature>
<dbReference type="SMART" id="SM00292">
    <property type="entry name" value="BRCT"/>
    <property type="match status" value="2"/>
</dbReference>
<evidence type="ECO:0000256" key="2">
    <source>
        <dbReference type="ARBA" id="ARBA00022763"/>
    </source>
</evidence>
<dbReference type="InterPro" id="IPR051579">
    <property type="entry name" value="DDR_Transcriptional_Reg"/>
</dbReference>
<dbReference type="GO" id="GO:0005634">
    <property type="term" value="C:nucleus"/>
    <property type="evidence" value="ECO:0007669"/>
    <property type="project" value="UniProtKB-SubCell"/>
</dbReference>
<dbReference type="PROSITE" id="PS50172">
    <property type="entry name" value="BRCT"/>
    <property type="match status" value="2"/>
</dbReference>
<dbReference type="PANTHER" id="PTHR23196:SF1">
    <property type="entry name" value="PAX-INTERACTING PROTEIN 1"/>
    <property type="match status" value="1"/>
</dbReference>
<proteinExistence type="predicted"/>
<feature type="compositionally biased region" description="Polar residues" evidence="6">
    <location>
        <begin position="843"/>
        <end position="856"/>
    </location>
</feature>
<evidence type="ECO:0000256" key="3">
    <source>
        <dbReference type="ARBA" id="ARBA00023242"/>
    </source>
</evidence>
<dbReference type="Pfam" id="PF16770">
    <property type="entry name" value="RTT107_BRCT_5"/>
    <property type="match status" value="1"/>
</dbReference>
<reference evidence="8" key="1">
    <citation type="submission" date="2021-02" db="EMBL/GenBank/DDBJ databases">
        <authorList>
            <person name="Nowell W R."/>
        </authorList>
    </citation>
    <scope>NUCLEOTIDE SEQUENCE</scope>
</reference>
<evidence type="ECO:0000256" key="6">
    <source>
        <dbReference type="SAM" id="MobiDB-lite"/>
    </source>
</evidence>
<dbReference type="PANTHER" id="PTHR23196">
    <property type="entry name" value="PAX TRANSCRIPTION ACTIVATION DOMAIN INTERACTING PROTEIN"/>
    <property type="match status" value="1"/>
</dbReference>
<feature type="compositionally biased region" description="Low complexity" evidence="6">
    <location>
        <begin position="205"/>
        <end position="223"/>
    </location>
</feature>
<keyword evidence="2" id="KW-0227">DNA damage</keyword>
<dbReference type="SUPFAM" id="SSF52113">
    <property type="entry name" value="BRCT domain"/>
    <property type="match status" value="2"/>
</dbReference>
<evidence type="ECO:0000256" key="1">
    <source>
        <dbReference type="ARBA" id="ARBA00004123"/>
    </source>
</evidence>
<feature type="compositionally biased region" description="Polar residues" evidence="6">
    <location>
        <begin position="1062"/>
        <end position="1095"/>
    </location>
</feature>
<feature type="compositionally biased region" description="Polar residues" evidence="6">
    <location>
        <begin position="940"/>
        <end position="955"/>
    </location>
</feature>
<evidence type="ECO:0000313" key="9">
    <source>
        <dbReference type="EMBL" id="CAF3827960.1"/>
    </source>
</evidence>
<feature type="compositionally biased region" description="Acidic residues" evidence="6">
    <location>
        <begin position="979"/>
        <end position="992"/>
    </location>
</feature>
<dbReference type="EMBL" id="CAJNOK010008400">
    <property type="protein sequence ID" value="CAF1062577.1"/>
    <property type="molecule type" value="Genomic_DNA"/>
</dbReference>
<feature type="region of interest" description="Disordered" evidence="6">
    <location>
        <begin position="553"/>
        <end position="630"/>
    </location>
</feature>
<feature type="compositionally biased region" description="Polar residues" evidence="6">
    <location>
        <begin position="224"/>
        <end position="238"/>
    </location>
</feature>
<evidence type="ECO:0000256" key="4">
    <source>
        <dbReference type="ARBA" id="ARBA00023858"/>
    </source>
</evidence>
<feature type="compositionally biased region" description="Polar residues" evidence="6">
    <location>
        <begin position="615"/>
        <end position="627"/>
    </location>
</feature>
<comment type="subcellular location">
    <subcellularLocation>
        <location evidence="1">Nucleus</location>
    </subcellularLocation>
</comment>
<dbReference type="Proteomes" id="UP000677228">
    <property type="component" value="Unassembled WGS sequence"/>
</dbReference>
<feature type="compositionally biased region" description="Basic residues" evidence="6">
    <location>
        <begin position="796"/>
        <end position="808"/>
    </location>
</feature>
<feature type="compositionally biased region" description="Basic and acidic residues" evidence="6">
    <location>
        <begin position="1165"/>
        <end position="1178"/>
    </location>
</feature>
<name>A0A8S2DXK2_9BILA</name>
<dbReference type="CDD" id="cd17744">
    <property type="entry name" value="BRCT_MDC1_rpt1"/>
    <property type="match status" value="1"/>
</dbReference>
<dbReference type="Gene3D" id="3.40.50.10190">
    <property type="entry name" value="BRCT domain"/>
    <property type="match status" value="2"/>
</dbReference>
<feature type="compositionally biased region" description="Polar residues" evidence="6">
    <location>
        <begin position="1389"/>
        <end position="1415"/>
    </location>
</feature>
<evidence type="ECO:0000313" key="8">
    <source>
        <dbReference type="EMBL" id="CAF1062577.1"/>
    </source>
</evidence>
<keyword evidence="3" id="KW-0539">Nucleus</keyword>
<feature type="compositionally biased region" description="Polar residues" evidence="6">
    <location>
        <begin position="553"/>
        <end position="563"/>
    </location>
</feature>
<dbReference type="Proteomes" id="UP000682733">
    <property type="component" value="Unassembled WGS sequence"/>
</dbReference>
<gene>
    <name evidence="8" type="ORF">OVA965_LOCUS17491</name>
    <name evidence="9" type="ORF">TMI583_LOCUS17502</name>
</gene>
<feature type="region of interest" description="Disordered" evidence="6">
    <location>
        <begin position="200"/>
        <end position="250"/>
    </location>
</feature>
<sequence>MSDLDCTQILTADDSISSVGDSEAYLKLVSPVDNVATEYPLAKETTIGRSFPSDIIIPVQVLLTPNVLYALKYGDELIFGDITCTFEKSSTLMTKQSGKQLSYISATSALQDGSYSQNDSEFSLPTSTERRNGIEDVKHKSLVNIHSNNTANKDSAGCIPSTQTITDSYDDDIEPVQPMKIWNGDNNRMIRSVTQVRIPSKLANSSSPMIDDESSSSSSSHNSKQNGIGSEQQSSDQLTIPPIKSSSSLLNNNDNFEEYYADEILIGCNTVPATLPLIEQTNLNMNDQLEIVSSSQPVQPKLQQQNQDAGESEQVNITTMTTVSTTITTTTTTTTTTIDIEQEIKTDQINELDDGAQSYDLGLDEKEMVINQQGYIGDSEEIKSSKEVEQQDVSSRLSEQIPDEVITLTEITKTTSAIVITTPIIDIPYDMQQEIDNELQNEHSGESSIVSARSTLDDNNEYDMINDRDKTISSNLHMPEILQTPAYQMMPDNNMQDKPSQLNEYDQDLSMAPLVDISSKTFEEENLIKQQSPQSVITSQEQEESFVDNAQMDTNDRINSSDNAEPLPIESNELSKTNDVELEKVTTDRNEDQMQQISSKLSESRPSDENEATDTAENVNDRPTSNVLDDKLTEIPYFPASTSVEVPSSITTNVDDEIDTMKDVSMTKIHSSQETSTENDPQHIITMNENTDQVGLNEPSEPQTSVPAGEHSLSINASENQESVSQNANDGRIELNAIDSTDKGIEVTNRTTTDESKFLNEPKVQTEVDNNIAESADDEPLTSEEGTLLKPSRPGVPRKHARRAHGRQQKVVSSKLHGTRGRRNAIIPTLNETVESDTPMDETINTENEDNVNISVSKKEIETLPIEQDEKVEETSPSDIIDEKKSIVKPQEENSSNVRHSRRIQERASSGKLRGFPYDDNEYVDLDELEKHQTNRKSKTLSSAKSPTSKPQSSALKRKSLRQQQIDDHQKEEQKIDEDSSAEQLEIGDEEVQDTRKGSINKRKRKTTAPIATTPTGPKRNRTSEPTKGRILTNSASATKSTPLTGNRRRKLPLSVTPDVVNDQTPNRSLSSTANVSQAKRQKRSNQPLTPTNVSTPPPPKTEENSGRTRSKSKTPKSARTTEDEQKQDQQQLVPQTSASNARQSSRQQPDSSNKRSSSKSNKKQKTDTKTEVEEVEEKRPVRIALSSHLNFDQRQLDLLKKLGFDIIDESCQVDVLVVDRIRRTKKFFMCLGRGAHIVSPTWIDTMLRDEKYYPIDKFYLNDQQAEQRYGFNLKESVRLAKQRPIFGGYKIFCTKDTSPPYEDLKDIIEAAGGKLIDKVNMLRPAKDLICIVAQKHKQEYESLHKRNVPIVSEEFALSGISKQRLDFDMFSLFTTLGPSALTPAPPVTASQNIVPTSTTQSIVPSSASQIPTRK</sequence>
<feature type="compositionally biased region" description="Polar residues" evidence="6">
    <location>
        <begin position="1032"/>
        <end position="1045"/>
    </location>
</feature>
<protein>
    <recommendedName>
        <fullName evidence="4">PAX-interacting protein 1</fullName>
    </recommendedName>
    <alternativeName>
        <fullName evidence="5">PAX transactivation activation domain-interacting protein</fullName>
    </alternativeName>
</protein>
<feature type="domain" description="BRCT" evidence="7">
    <location>
        <begin position="1282"/>
        <end position="1366"/>
    </location>
</feature>
<dbReference type="InterPro" id="IPR036420">
    <property type="entry name" value="BRCT_dom_sf"/>
</dbReference>
<dbReference type="CDD" id="cd18432">
    <property type="entry name" value="BRCT_PAXIP1_rpt6_like"/>
    <property type="match status" value="1"/>
</dbReference>
<evidence type="ECO:0000259" key="7">
    <source>
        <dbReference type="PROSITE" id="PS50172"/>
    </source>
</evidence>
<feature type="compositionally biased region" description="Acidic residues" evidence="6">
    <location>
        <begin position="919"/>
        <end position="928"/>
    </location>
</feature>
<feature type="region of interest" description="Disordered" evidence="6">
    <location>
        <begin position="773"/>
        <end position="1178"/>
    </location>
</feature>
<feature type="compositionally biased region" description="Basic and acidic residues" evidence="6">
    <location>
        <begin position="965"/>
        <end position="978"/>
    </location>
</feature>
<organism evidence="8 10">
    <name type="scientific">Didymodactylos carnosus</name>
    <dbReference type="NCBI Taxonomy" id="1234261"/>
    <lineage>
        <taxon>Eukaryota</taxon>
        <taxon>Metazoa</taxon>
        <taxon>Spiralia</taxon>
        <taxon>Gnathifera</taxon>
        <taxon>Rotifera</taxon>
        <taxon>Eurotatoria</taxon>
        <taxon>Bdelloidea</taxon>
        <taxon>Philodinida</taxon>
        <taxon>Philodinidae</taxon>
        <taxon>Didymodactylos</taxon>
    </lineage>
</organism>
<feature type="domain" description="BRCT" evidence="7">
    <location>
        <begin position="1198"/>
        <end position="1261"/>
    </location>
</feature>
<comment type="caution">
    <text evidence="8">The sequence shown here is derived from an EMBL/GenBank/DDBJ whole genome shotgun (WGS) entry which is preliminary data.</text>
</comment>
<evidence type="ECO:0000313" key="10">
    <source>
        <dbReference type="Proteomes" id="UP000677228"/>
    </source>
</evidence>
<feature type="compositionally biased region" description="Basic and acidic residues" evidence="6">
    <location>
        <begin position="576"/>
        <end position="592"/>
    </location>
</feature>
<evidence type="ECO:0000256" key="5">
    <source>
        <dbReference type="ARBA" id="ARBA00030146"/>
    </source>
</evidence>
<feature type="compositionally biased region" description="Low complexity" evidence="6">
    <location>
        <begin position="1129"/>
        <end position="1156"/>
    </location>
</feature>
<dbReference type="GO" id="GO:0006974">
    <property type="term" value="P:DNA damage response"/>
    <property type="evidence" value="ECO:0007669"/>
    <property type="project" value="UniProtKB-KW"/>
</dbReference>